<dbReference type="EMBL" id="JAPDPI010000052">
    <property type="protein sequence ID" value="MCW3807599.1"/>
    <property type="molecule type" value="Genomic_DNA"/>
</dbReference>
<dbReference type="AlphaFoldDB" id="A0AAE3MHC1"/>
<dbReference type="InterPro" id="IPR017896">
    <property type="entry name" value="4Fe4S_Fe-S-bd"/>
</dbReference>
<name>A0AAE3MHC1_9BACT</name>
<dbReference type="CDD" id="cd03110">
    <property type="entry name" value="SIMIBI_bact_arch"/>
    <property type="match status" value="1"/>
</dbReference>
<evidence type="ECO:0000313" key="6">
    <source>
        <dbReference type="Proteomes" id="UP001207408"/>
    </source>
</evidence>
<feature type="domain" description="4Fe-4S ferredoxin-type" evidence="4">
    <location>
        <begin position="89"/>
        <end position="118"/>
    </location>
</feature>
<keyword evidence="1" id="KW-0479">Metal-binding</keyword>
<evidence type="ECO:0000259" key="4">
    <source>
        <dbReference type="PROSITE" id="PS51379"/>
    </source>
</evidence>
<feature type="domain" description="4Fe-4S ferredoxin-type" evidence="4">
    <location>
        <begin position="59"/>
        <end position="88"/>
    </location>
</feature>
<organism evidence="5 6">
    <name type="scientific">Plebeiibacterium marinum</name>
    <dbReference type="NCBI Taxonomy" id="2992111"/>
    <lineage>
        <taxon>Bacteria</taxon>
        <taxon>Pseudomonadati</taxon>
        <taxon>Bacteroidota</taxon>
        <taxon>Bacteroidia</taxon>
        <taxon>Marinilabiliales</taxon>
        <taxon>Marinilabiliaceae</taxon>
        <taxon>Plebeiibacterium</taxon>
    </lineage>
</organism>
<keyword evidence="6" id="KW-1185">Reference proteome</keyword>
<sequence length="289" mass="31427">MKEITILSGKGGTGKTSFTAALSAVAQNAVLCDNDVDAADLHLLLHPKINSEQVFESGCTASINPDKCINCGLCYSKCRFGAVVQKDVGGYEINPFLCEGCKLCQRICPQQAISTEIKTNNSWFVSSTRFGTMVHAVMGPGEENSGRLVSKIRTRAKEIAKEIEADFIINDGPPGIGCTAISSLSGTNLVVLVTEPTKSGLSDAGRLIELIRSFKIPVLGIINKYDLNDKISDEIEAFFEQNHIPLLAKIRFDKVWVEALVQGQTLVEYAPDSDIASLMKNIWNKIIEN</sequence>
<dbReference type="Pfam" id="PF00037">
    <property type="entry name" value="Fer4"/>
    <property type="match status" value="2"/>
</dbReference>
<dbReference type="SUPFAM" id="SSF52540">
    <property type="entry name" value="P-loop containing nucleoside triphosphate hydrolases"/>
    <property type="match status" value="1"/>
</dbReference>
<dbReference type="RefSeq" id="WP_301202032.1">
    <property type="nucleotide sequence ID" value="NZ_JAPDPI010000052.1"/>
</dbReference>
<dbReference type="GO" id="GO:0051536">
    <property type="term" value="F:iron-sulfur cluster binding"/>
    <property type="evidence" value="ECO:0007669"/>
    <property type="project" value="UniProtKB-KW"/>
</dbReference>
<keyword evidence="2" id="KW-0408">Iron</keyword>
<dbReference type="PANTHER" id="PTHR43534">
    <property type="entry name" value="MIND SUPERFAMILY P-LOOP ATPASE CONTAINING AN INSERTED FERREDOXIN DOMAIN"/>
    <property type="match status" value="1"/>
</dbReference>
<proteinExistence type="predicted"/>
<dbReference type="Pfam" id="PF01656">
    <property type="entry name" value="CbiA"/>
    <property type="match status" value="1"/>
</dbReference>
<dbReference type="InterPro" id="IPR017900">
    <property type="entry name" value="4Fe4S_Fe_S_CS"/>
</dbReference>
<dbReference type="InterPro" id="IPR027417">
    <property type="entry name" value="P-loop_NTPase"/>
</dbReference>
<dbReference type="PROSITE" id="PS00198">
    <property type="entry name" value="4FE4S_FER_1"/>
    <property type="match status" value="1"/>
</dbReference>
<dbReference type="Proteomes" id="UP001207408">
    <property type="component" value="Unassembled WGS sequence"/>
</dbReference>
<dbReference type="Gene3D" id="3.30.70.20">
    <property type="match status" value="1"/>
</dbReference>
<dbReference type="Gene3D" id="3.40.50.300">
    <property type="entry name" value="P-loop containing nucleotide triphosphate hydrolases"/>
    <property type="match status" value="1"/>
</dbReference>
<evidence type="ECO:0000313" key="5">
    <source>
        <dbReference type="EMBL" id="MCW3807599.1"/>
    </source>
</evidence>
<protein>
    <submittedName>
        <fullName evidence="5">P-loop NTPase</fullName>
    </submittedName>
</protein>
<gene>
    <name evidence="5" type="ORF">OM074_18375</name>
</gene>
<comment type="caution">
    <text evidence="5">The sequence shown here is derived from an EMBL/GenBank/DDBJ whole genome shotgun (WGS) entry which is preliminary data.</text>
</comment>
<reference evidence="5" key="1">
    <citation type="submission" date="2022-10" db="EMBL/GenBank/DDBJ databases">
        <authorList>
            <person name="Yu W.X."/>
        </authorList>
    </citation>
    <scope>NUCLEOTIDE SEQUENCE</scope>
    <source>
        <strain evidence="5">D04</strain>
    </source>
</reference>
<dbReference type="GO" id="GO:0046872">
    <property type="term" value="F:metal ion binding"/>
    <property type="evidence" value="ECO:0007669"/>
    <property type="project" value="UniProtKB-KW"/>
</dbReference>
<evidence type="ECO:0000256" key="2">
    <source>
        <dbReference type="ARBA" id="ARBA00023004"/>
    </source>
</evidence>
<evidence type="ECO:0000256" key="3">
    <source>
        <dbReference type="ARBA" id="ARBA00023014"/>
    </source>
</evidence>
<accession>A0AAE3MHC1</accession>
<keyword evidence="3" id="KW-0411">Iron-sulfur</keyword>
<dbReference type="PROSITE" id="PS51379">
    <property type="entry name" value="4FE4S_FER_2"/>
    <property type="match status" value="2"/>
</dbReference>
<dbReference type="InterPro" id="IPR002586">
    <property type="entry name" value="CobQ/CobB/MinD/ParA_Nub-bd_dom"/>
</dbReference>
<evidence type="ECO:0000256" key="1">
    <source>
        <dbReference type="ARBA" id="ARBA00022723"/>
    </source>
</evidence>
<dbReference type="PANTHER" id="PTHR43534:SF1">
    <property type="entry name" value="4FE-4S CLUSTER CONTAINING PARA FAMILY ATPASE PROTEIN"/>
    <property type="match status" value="1"/>
</dbReference>